<reference evidence="2" key="1">
    <citation type="journal article" date="2015" name="Nature">
        <title>Complex archaea that bridge the gap between prokaryotes and eukaryotes.</title>
        <authorList>
            <person name="Spang A."/>
            <person name="Saw J.H."/>
            <person name="Jorgensen S.L."/>
            <person name="Zaremba-Niedzwiedzka K."/>
            <person name="Martijn J."/>
            <person name="Lind A.E."/>
            <person name="van Eijk R."/>
            <person name="Schleper C."/>
            <person name="Guy L."/>
            <person name="Ettema T.J."/>
        </authorList>
    </citation>
    <scope>NUCLEOTIDE SEQUENCE</scope>
</reference>
<comment type="caution">
    <text evidence="2">The sequence shown here is derived from an EMBL/GenBank/DDBJ whole genome shotgun (WGS) entry which is preliminary data.</text>
</comment>
<dbReference type="InterPro" id="IPR004919">
    <property type="entry name" value="GmrSD_N"/>
</dbReference>
<gene>
    <name evidence="2" type="ORF">LCGC14_0220990</name>
</gene>
<accession>A0A0F9WXR6</accession>
<feature type="domain" description="GmrSD restriction endonucleases N-terminal" evidence="1">
    <location>
        <begin position="40"/>
        <end position="105"/>
    </location>
</feature>
<organism evidence="2">
    <name type="scientific">marine sediment metagenome</name>
    <dbReference type="NCBI Taxonomy" id="412755"/>
    <lineage>
        <taxon>unclassified sequences</taxon>
        <taxon>metagenomes</taxon>
        <taxon>ecological metagenomes</taxon>
    </lineage>
</organism>
<name>A0A0F9WXR6_9ZZZZ</name>
<dbReference type="EMBL" id="LAZR01000105">
    <property type="protein sequence ID" value="KKN91231.1"/>
    <property type="molecule type" value="Genomic_DNA"/>
</dbReference>
<sequence length="170" mass="19906">MKLIDIPQMSRPGYATDHFLYMLPKTIKQYQEERLCPLNLEPDFQRVHVWTPEQQTRYMEFILRGGNSSKDFYFNCPGWQGSYDGPFELVDGKQRLAACLGFMNGTVPIFDGFYIGDFTDKPFNVLLRFHINNLKTRKEVLQWYLDINSGGVVHTADELDKVRELLEKEI</sequence>
<dbReference type="Pfam" id="PF03235">
    <property type="entry name" value="GmrSD_N"/>
    <property type="match status" value="1"/>
</dbReference>
<evidence type="ECO:0000313" key="2">
    <source>
        <dbReference type="EMBL" id="KKN91231.1"/>
    </source>
</evidence>
<protein>
    <recommendedName>
        <fullName evidence="1">GmrSD restriction endonucleases N-terminal domain-containing protein</fullName>
    </recommendedName>
</protein>
<evidence type="ECO:0000259" key="1">
    <source>
        <dbReference type="Pfam" id="PF03235"/>
    </source>
</evidence>
<dbReference type="AlphaFoldDB" id="A0A0F9WXR6"/>
<proteinExistence type="predicted"/>